<feature type="domain" description="Cadherin" evidence="15">
    <location>
        <begin position="3"/>
        <end position="67"/>
    </location>
</feature>
<protein>
    <recommendedName>
        <fullName evidence="15">Cadherin domain-containing protein</fullName>
    </recommendedName>
</protein>
<dbReference type="InterPro" id="IPR015919">
    <property type="entry name" value="Cadherin-like_sf"/>
</dbReference>
<dbReference type="GO" id="GO:0016477">
    <property type="term" value="P:cell migration"/>
    <property type="evidence" value="ECO:0007669"/>
    <property type="project" value="TreeGrafter"/>
</dbReference>
<dbReference type="EMBL" id="OC855256">
    <property type="protein sequence ID" value="CAD7621608.1"/>
    <property type="molecule type" value="Genomic_DNA"/>
</dbReference>
<keyword evidence="8 14" id="KW-0106">Calcium</keyword>
<evidence type="ECO:0000256" key="12">
    <source>
        <dbReference type="ARBA" id="ARBA00023157"/>
    </source>
</evidence>
<keyword evidence="13" id="KW-0325">Glycoprotein</keyword>
<evidence type="ECO:0000256" key="8">
    <source>
        <dbReference type="ARBA" id="ARBA00022837"/>
    </source>
</evidence>
<dbReference type="FunFam" id="2.60.40.60:FF:000123">
    <property type="entry name" value="Protocadherin beta 4"/>
    <property type="match status" value="1"/>
</dbReference>
<feature type="domain" description="Cadherin" evidence="15">
    <location>
        <begin position="384"/>
        <end position="488"/>
    </location>
</feature>
<keyword evidence="5" id="KW-0479">Metal-binding</keyword>
<evidence type="ECO:0000313" key="17">
    <source>
        <dbReference type="Proteomes" id="UP000759131"/>
    </source>
</evidence>
<keyword evidence="17" id="KW-1185">Reference proteome</keyword>
<feature type="domain" description="Cadherin" evidence="15">
    <location>
        <begin position="291"/>
        <end position="383"/>
    </location>
</feature>
<keyword evidence="3" id="KW-0245">EGF-like domain</keyword>
<feature type="domain" description="Cadherin" evidence="15">
    <location>
        <begin position="1523"/>
        <end position="1625"/>
    </location>
</feature>
<dbReference type="OrthoDB" id="6252479at2759"/>
<feature type="domain" description="Cadherin" evidence="15">
    <location>
        <begin position="2260"/>
        <end position="2363"/>
    </location>
</feature>
<feature type="domain" description="Cadherin" evidence="15">
    <location>
        <begin position="2364"/>
        <end position="2446"/>
    </location>
</feature>
<feature type="domain" description="Cadherin" evidence="15">
    <location>
        <begin position="821"/>
        <end position="920"/>
    </location>
</feature>
<dbReference type="GO" id="GO:0005509">
    <property type="term" value="F:calcium ion binding"/>
    <property type="evidence" value="ECO:0007669"/>
    <property type="project" value="UniProtKB-UniRule"/>
</dbReference>
<dbReference type="PROSITE" id="PS50268">
    <property type="entry name" value="CADHERIN_2"/>
    <property type="match status" value="23"/>
</dbReference>
<evidence type="ECO:0000256" key="1">
    <source>
        <dbReference type="ARBA" id="ARBA00004251"/>
    </source>
</evidence>
<feature type="domain" description="Cadherin" evidence="15">
    <location>
        <begin position="489"/>
        <end position="600"/>
    </location>
</feature>
<dbReference type="FunFam" id="2.60.40.60:FF:000266">
    <property type="entry name" value="Cadherin 23"/>
    <property type="match status" value="1"/>
</dbReference>
<dbReference type="PANTHER" id="PTHR24027:SF438">
    <property type="entry name" value="CADHERIN 23"/>
    <property type="match status" value="1"/>
</dbReference>
<evidence type="ECO:0000256" key="9">
    <source>
        <dbReference type="ARBA" id="ARBA00022889"/>
    </source>
</evidence>
<reference evidence="16" key="1">
    <citation type="submission" date="2020-11" db="EMBL/GenBank/DDBJ databases">
        <authorList>
            <person name="Tran Van P."/>
        </authorList>
    </citation>
    <scope>NUCLEOTIDE SEQUENCE</scope>
</reference>
<accession>A0A7R9KEF9</accession>
<dbReference type="GO" id="GO:0007156">
    <property type="term" value="P:homophilic cell adhesion via plasma membrane adhesion molecules"/>
    <property type="evidence" value="ECO:0007669"/>
    <property type="project" value="InterPro"/>
</dbReference>
<keyword evidence="6" id="KW-0732">Signal</keyword>
<keyword evidence="10" id="KW-1133">Transmembrane helix</keyword>
<dbReference type="GO" id="GO:0009653">
    <property type="term" value="P:anatomical structure morphogenesis"/>
    <property type="evidence" value="ECO:0007669"/>
    <property type="project" value="UniProtKB-ARBA"/>
</dbReference>
<organism evidence="16">
    <name type="scientific">Medioppia subpectinata</name>
    <dbReference type="NCBI Taxonomy" id="1979941"/>
    <lineage>
        <taxon>Eukaryota</taxon>
        <taxon>Metazoa</taxon>
        <taxon>Ecdysozoa</taxon>
        <taxon>Arthropoda</taxon>
        <taxon>Chelicerata</taxon>
        <taxon>Arachnida</taxon>
        <taxon>Acari</taxon>
        <taxon>Acariformes</taxon>
        <taxon>Sarcoptiformes</taxon>
        <taxon>Oribatida</taxon>
        <taxon>Brachypylina</taxon>
        <taxon>Oppioidea</taxon>
        <taxon>Oppiidae</taxon>
        <taxon>Medioppia</taxon>
    </lineage>
</organism>
<dbReference type="GO" id="GO:0060429">
    <property type="term" value="P:epithelium development"/>
    <property type="evidence" value="ECO:0007669"/>
    <property type="project" value="UniProtKB-ARBA"/>
</dbReference>
<evidence type="ECO:0000256" key="6">
    <source>
        <dbReference type="ARBA" id="ARBA00022729"/>
    </source>
</evidence>
<feature type="domain" description="Cadherin" evidence="15">
    <location>
        <begin position="1626"/>
        <end position="1737"/>
    </location>
</feature>
<dbReference type="InterPro" id="IPR039808">
    <property type="entry name" value="Cadherin"/>
</dbReference>
<dbReference type="PROSITE" id="PS00232">
    <property type="entry name" value="CADHERIN_1"/>
    <property type="match status" value="8"/>
</dbReference>
<feature type="domain" description="Cadherin" evidence="15">
    <location>
        <begin position="179"/>
        <end position="290"/>
    </location>
</feature>
<keyword evidence="11" id="KW-0472">Membrane</keyword>
<dbReference type="Pfam" id="PF00028">
    <property type="entry name" value="Cadherin"/>
    <property type="match status" value="20"/>
</dbReference>
<keyword evidence="2" id="KW-1003">Cell membrane</keyword>
<evidence type="ECO:0000256" key="7">
    <source>
        <dbReference type="ARBA" id="ARBA00022737"/>
    </source>
</evidence>
<dbReference type="PRINTS" id="PR00205">
    <property type="entry name" value="CADHERIN"/>
</dbReference>
<feature type="domain" description="Cadherin" evidence="15">
    <location>
        <begin position="1870"/>
        <end position="1942"/>
    </location>
</feature>
<dbReference type="InterPro" id="IPR002126">
    <property type="entry name" value="Cadherin-like_dom"/>
</dbReference>
<evidence type="ECO:0000256" key="2">
    <source>
        <dbReference type="ARBA" id="ARBA00022475"/>
    </source>
</evidence>
<gene>
    <name evidence="16" type="ORF">OSB1V03_LOCUS2079</name>
</gene>
<evidence type="ECO:0000259" key="15">
    <source>
        <dbReference type="PROSITE" id="PS50268"/>
    </source>
</evidence>
<keyword evidence="4" id="KW-0812">Transmembrane</keyword>
<feature type="domain" description="Cadherin" evidence="15">
    <location>
        <begin position="921"/>
        <end position="1028"/>
    </location>
</feature>
<sequence>MSNEGGFFEMHDQTGELFLVREIDLESLPNAVLSLQIQAAQVDNPLRQALARVDVFVMDVNDNSPEFEYDMYNITVMENLPPGFTVLQVFAVDTDKGENAHFKYVLDDGSGAFKIDENTGWISVKDPTRLDRENNDRIQMKVSAIERKPNINPESTKAKFTTVELNLLDANDNNPQFFPTNLYTFSVLETAPAGTIVGSVYANDKDLNENGRVFYYKQNDTTSQSVPFDVFPHNGSVHVIDTFPHLASKPSQYTFFIVASDSAKIKFERRTGVSIVKINVTDINNSIPEFIGAPFEAYVGESLPEGAYVTQIMARDADPTDLNLEFSIVAGNDENGRIFTAAVLDYERKQSYDLLVQVSDGINTAVAPLLVNLVDINDNAPHFTHNFYNFSCVEEMAENMTIGSVLALDRDSGKNSVIRYSIIGDHASDAFFIEPFTGNIKTRLRLDRESESRIEFMVIAYDNGIPQLSGTASVVVAIEDINDNAPFFEQSQYTIEVSEEMDPPIDVFQVKASDRDANDNAVIKYLILAGNEDNAFNINPESGLLSTAEKLNYEFKTEYKLFVAARNLRPFQGPNAANIINPSVEVTIRVRDINDELVVFDQQSYHFRIFESMPRNQVVGHVNATNPGRLSNEQDIIYWIGEENRKQKGKFAINSKTGELSLKDVIDRDMPSNEQSFKLKVYARDRLSINSFNTSVPVIIDVIDVNDNSPVFNEDRYVLELPESIPPGTTFPTFYRVNDLDSGANGKIAAYYLNATQEDLQMFAINNITGVITLISALDFETKDKHEFGIIAVDGGQPPNIGTATVVVNVANINEYSPKFVGLPYEFLVQEKAFEGTSVGQIRAVDEDGNVIKYAISDGDTEYFNIEEDSGRIFVRKPLISKIQYSFIARATDDGVPQNFSLGVQVIVKVRESNDYPPIFTSSNYHGVVVEKRETDKVIVRVEAVDKDLQNNSVVYSLVGGNEDSIFTINNKNGEIKVVPGVGVKINYDVKKQYALLVQASDSHNTPLYGLTMVVIDVQDTNDHPPVFTKSAYSATLNENLPAGHCFLTLESNSRDTVDSVSYLLSNSKDQNVFAVNKQTGEICTKKVLDREVKDKYEFAVVATDGKYEVLVPVSVEIMDENDNPPRFEQDKYLISIPYDLHPGQSVVQVQASDPDSANNGDVTYWIKNTHGMFEIDAKTGLVRLVANLPKDKQNATYEMEVFAQDHGVTPNIGKSVLVVRASNTINHPPKFDRFSYSVNVDENITGIPLIQVLALDPDPGKAGKVIYRIVKSSNPNAFRIDKNTGRITLESALDYESSKFHEIVVEARDEAKESQSAVTVVQIHVNDMNDNSPEILSMPRILRVPQSVSPNSEVIYTVQSIDLDSDRNGNNQVVYALEPQSHFFAINAMTGQVFATQKLIPMTETLRVIATDKASAGHLFSSKDLRIEVYKDSIEEPTPVFTSVQYFVQSDSALEPGATVLTPRATIPNGSPVWYNISSVSAGQYNSKKFNIDHDSGRIFTTNRLDPLDLKQNVNDNNPVFIQSDFIVELKENTPIGQVVTTLMATDKDEVDAGKLTYHVMEGNEDEMFDLEEKTGVLSVKIVPDRERSPAYVLRVVAVDSANNTGWTNVHIIILDENDWTPTFLNETFVLNVTEGPTSIGTRMRLPVVDYDDGINRQMEVYIVDGNSNGEFRLDVDEGGPLLTIVSELDREKYNVKDSALHLLFVAAKDKGSPQRVGKAMVAVVIEDINDSPPKFERDSYYQFISEDAPIGIVVAELKATDADSSVNTNLVYSFAKNAGNVPFAIDPLTGIVNISRQLDISENQQYLITVEAFDGQWKSTTTLNVIVSEAEERDPRFDHSHYRFAVLENQSGVLVGRVELKPRKHRINALMKYTIVNSEMKSIFNITMDGEIYTKVGLDREKRSNYIFTVKLEEKRPTTKISVSEVIVDVLDMNDEVPAFSTIYRGHIKENSLPGTSVTILPQIHANDKDAGNNSIIAYSLSGEGSDLFTILDSGTVLFTPRDPRQVIDREAKAKYDLKVTAMDWGNLSSTTDLTITVEDENDNSPVFQHGPLFVLLPEIARPGSKVVEVKATDADESGPNSKIQYYITNGAKGDIRIDRSTGEIFVVGALIPGTVYYLNVSAVDGNGLAAKTNVNVTIVDVNNHRPTFDSTHYQFNVLEGNYTANKLKLGVLRAKDEDIGKNGVVEYTILNSVAVDFPFSIDVHTGELFAKGFIDREHRETYNFEVTALDSGEPPNNSSTEVKIVVNDRNDERPRFYTDPYLAHVPENLDPGHKVTQIVAFDPDMGENGQVFYKLGEGHDNKFYIDGKDGTVWTLSTLDYEEKSFYNITVIAYDKGSPSLSSVAKLWVTVADTSDSVPDFAKAVYTLEVAENAKPGDTVFTMNAGDGPFKYTLLNSDEMKTFSIEQSNGRVKLTKALDSVHRNHYRLLVKAEDDSEPPKSDTTE</sequence>
<evidence type="ECO:0000256" key="14">
    <source>
        <dbReference type="PROSITE-ProRule" id="PRU00043"/>
    </source>
</evidence>
<dbReference type="FunFam" id="2.60.40.60:FF:000015">
    <property type="entry name" value="FAT atypical cadherin 1"/>
    <property type="match status" value="2"/>
</dbReference>
<feature type="domain" description="Cadherin" evidence="15">
    <location>
        <begin position="1337"/>
        <end position="1442"/>
    </location>
</feature>
<evidence type="ECO:0000256" key="3">
    <source>
        <dbReference type="ARBA" id="ARBA00022536"/>
    </source>
</evidence>
<comment type="subcellular location">
    <subcellularLocation>
        <location evidence="1">Cell membrane</location>
        <topology evidence="1">Single-pass type I membrane protein</topology>
    </subcellularLocation>
</comment>
<feature type="domain" description="Cadherin" evidence="15">
    <location>
        <begin position="1233"/>
        <end position="1336"/>
    </location>
</feature>
<keyword evidence="12" id="KW-1015">Disulfide bond</keyword>
<dbReference type="CDD" id="cd11304">
    <property type="entry name" value="Cadherin_repeat"/>
    <property type="match status" value="24"/>
</dbReference>
<feature type="domain" description="Cadherin" evidence="15">
    <location>
        <begin position="1129"/>
        <end position="1232"/>
    </location>
</feature>
<keyword evidence="7" id="KW-0677">Repeat</keyword>
<dbReference type="GO" id="GO:0008013">
    <property type="term" value="F:beta-catenin binding"/>
    <property type="evidence" value="ECO:0007669"/>
    <property type="project" value="TreeGrafter"/>
</dbReference>
<dbReference type="FunFam" id="2.60.40.60:FF:000033">
    <property type="entry name" value="FAT atypical cadherin 1"/>
    <property type="match status" value="2"/>
</dbReference>
<evidence type="ECO:0000256" key="13">
    <source>
        <dbReference type="ARBA" id="ARBA00023180"/>
    </source>
</evidence>
<feature type="domain" description="Cadherin" evidence="15">
    <location>
        <begin position="601"/>
        <end position="712"/>
    </location>
</feature>
<proteinExistence type="predicted"/>
<dbReference type="InterPro" id="IPR020894">
    <property type="entry name" value="Cadherin_CS"/>
</dbReference>
<dbReference type="SUPFAM" id="SSF49313">
    <property type="entry name" value="Cadherin-like"/>
    <property type="match status" value="24"/>
</dbReference>
<evidence type="ECO:0000256" key="10">
    <source>
        <dbReference type="ARBA" id="ARBA00022989"/>
    </source>
</evidence>
<feature type="domain" description="Cadherin" evidence="15">
    <location>
        <begin position="2051"/>
        <end position="2151"/>
    </location>
</feature>
<dbReference type="Gene3D" id="2.60.40.60">
    <property type="entry name" value="Cadherins"/>
    <property type="match status" value="24"/>
</dbReference>
<evidence type="ECO:0000256" key="11">
    <source>
        <dbReference type="ARBA" id="ARBA00023136"/>
    </source>
</evidence>
<feature type="domain" description="Cadherin" evidence="15">
    <location>
        <begin position="2152"/>
        <end position="2259"/>
    </location>
</feature>
<dbReference type="SMART" id="SM00112">
    <property type="entry name" value="CA"/>
    <property type="match status" value="23"/>
</dbReference>
<feature type="domain" description="Cadherin" evidence="15">
    <location>
        <begin position="1029"/>
        <end position="1128"/>
    </location>
</feature>
<feature type="domain" description="Cadherin" evidence="15">
    <location>
        <begin position="1942"/>
        <end position="2050"/>
    </location>
</feature>
<dbReference type="GO" id="GO:0008104">
    <property type="term" value="P:intracellular protein localization"/>
    <property type="evidence" value="ECO:0007669"/>
    <property type="project" value="UniProtKB-ARBA"/>
</dbReference>
<evidence type="ECO:0000256" key="4">
    <source>
        <dbReference type="ARBA" id="ARBA00022692"/>
    </source>
</evidence>
<keyword evidence="9" id="KW-0130">Cell adhesion</keyword>
<dbReference type="Proteomes" id="UP000759131">
    <property type="component" value="Unassembled WGS sequence"/>
</dbReference>
<dbReference type="GO" id="GO:0045296">
    <property type="term" value="F:cadherin binding"/>
    <property type="evidence" value="ECO:0007669"/>
    <property type="project" value="TreeGrafter"/>
</dbReference>
<evidence type="ECO:0000256" key="5">
    <source>
        <dbReference type="ARBA" id="ARBA00022723"/>
    </source>
</evidence>
<dbReference type="EMBL" id="CAJPIZ010000681">
    <property type="protein sequence ID" value="CAG2102038.1"/>
    <property type="molecule type" value="Genomic_DNA"/>
</dbReference>
<feature type="domain" description="Cadherin" evidence="15">
    <location>
        <begin position="1738"/>
        <end position="1839"/>
    </location>
</feature>
<name>A0A7R9KEF9_9ACAR</name>
<dbReference type="FunFam" id="2.60.40.60:FF:000020">
    <property type="entry name" value="Dachsous cadherin-related 1b"/>
    <property type="match status" value="4"/>
</dbReference>
<dbReference type="PANTHER" id="PTHR24027">
    <property type="entry name" value="CADHERIN-23"/>
    <property type="match status" value="1"/>
</dbReference>
<feature type="domain" description="Cadherin" evidence="15">
    <location>
        <begin position="713"/>
        <end position="820"/>
    </location>
</feature>
<evidence type="ECO:0000313" key="16">
    <source>
        <dbReference type="EMBL" id="CAD7621608.1"/>
    </source>
</evidence>
<dbReference type="FunFam" id="2.60.40.60:FF:000024">
    <property type="entry name" value="FAT atypical cadherin 3"/>
    <property type="match status" value="1"/>
</dbReference>
<dbReference type="GO" id="GO:0016342">
    <property type="term" value="C:catenin complex"/>
    <property type="evidence" value="ECO:0007669"/>
    <property type="project" value="TreeGrafter"/>
</dbReference>
<feature type="non-terminal residue" evidence="16">
    <location>
        <position position="2447"/>
    </location>
</feature>
<feature type="domain" description="Cadherin" evidence="15">
    <location>
        <begin position="68"/>
        <end position="177"/>
    </location>
</feature>